<evidence type="ECO:0000256" key="6">
    <source>
        <dbReference type="ARBA" id="ARBA00022737"/>
    </source>
</evidence>
<evidence type="ECO:0000256" key="12">
    <source>
        <dbReference type="HAMAP-Rule" id="MF_01916"/>
    </source>
</evidence>
<dbReference type="eggNOG" id="COG1502">
    <property type="taxonomic scope" value="Bacteria"/>
</dbReference>
<reference evidence="15 16" key="1">
    <citation type="submission" date="2014-07" db="EMBL/GenBank/DDBJ databases">
        <authorList>
            <person name="Urmite Genomes Urmite Genomes"/>
        </authorList>
    </citation>
    <scope>NUCLEOTIDE SEQUENCE [LARGE SCALE GENOMIC DNA]</scope>
    <source>
        <strain evidence="15 16">13MG44_air</strain>
    </source>
</reference>
<evidence type="ECO:0000256" key="5">
    <source>
        <dbReference type="ARBA" id="ARBA00022692"/>
    </source>
</evidence>
<dbReference type="AlphaFoldDB" id="A0A078M7E5"/>
<dbReference type="Pfam" id="PF13091">
    <property type="entry name" value="PLDc_2"/>
    <property type="match status" value="2"/>
</dbReference>
<keyword evidence="2 12" id="KW-1003">Cell membrane</keyword>
<dbReference type="EMBL" id="CCSE01000001">
    <property type="protein sequence ID" value="CEA03358.1"/>
    <property type="molecule type" value="Genomic_DNA"/>
</dbReference>
<comment type="subcellular location">
    <subcellularLocation>
        <location evidence="1 12">Cell membrane</location>
        <topology evidence="1 12">Multi-pass membrane protein</topology>
    </subcellularLocation>
</comment>
<feature type="active site" evidence="12">
    <location>
        <position position="236"/>
    </location>
</feature>
<feature type="active site" evidence="12">
    <location>
        <position position="412"/>
    </location>
</feature>
<keyword evidence="11 12" id="KW-1208">Phospholipid metabolism</keyword>
<comment type="catalytic activity">
    <reaction evidence="12">
        <text>2 a 1,2-diacyl-sn-glycero-3-phospho-(1'-sn-glycerol) = a cardiolipin + glycerol</text>
        <dbReference type="Rhea" id="RHEA:31451"/>
        <dbReference type="ChEBI" id="CHEBI:17754"/>
        <dbReference type="ChEBI" id="CHEBI:62237"/>
        <dbReference type="ChEBI" id="CHEBI:64716"/>
    </reaction>
</comment>
<dbReference type="InterPro" id="IPR022924">
    <property type="entry name" value="Cardiolipin_synthase"/>
</dbReference>
<accession>A0A078M7E5</accession>
<gene>
    <name evidence="15" type="primary">cls</name>
    <name evidence="15" type="ORF">BN1048_02057</name>
</gene>
<evidence type="ECO:0000256" key="4">
    <source>
        <dbReference type="ARBA" id="ARBA00022679"/>
    </source>
</evidence>
<evidence type="ECO:0000256" key="13">
    <source>
        <dbReference type="NCBIfam" id="TIGR04265"/>
    </source>
</evidence>
<keyword evidence="10 12" id="KW-0594">Phospholipid biosynthesis</keyword>
<dbReference type="InterPro" id="IPR001736">
    <property type="entry name" value="PLipase_D/transphosphatidylase"/>
</dbReference>
<evidence type="ECO:0000259" key="14">
    <source>
        <dbReference type="PROSITE" id="PS50035"/>
    </source>
</evidence>
<dbReference type="RefSeq" id="WP_052108966.1">
    <property type="nucleotide sequence ID" value="NZ_CCSE01000001.1"/>
</dbReference>
<keyword evidence="4 12" id="KW-0808">Transferase</keyword>
<keyword evidence="5 12" id="KW-0812">Transmembrane</keyword>
<proteinExistence type="inferred from homology"/>
<dbReference type="CDD" id="cd09110">
    <property type="entry name" value="PLDc_CLS_1"/>
    <property type="match status" value="1"/>
</dbReference>
<keyword evidence="9 12" id="KW-0472">Membrane</keyword>
<evidence type="ECO:0000256" key="7">
    <source>
        <dbReference type="ARBA" id="ARBA00022989"/>
    </source>
</evidence>
<dbReference type="EC" id="2.7.8.-" evidence="12 13"/>
<feature type="domain" description="PLD phosphodiesterase" evidence="14">
    <location>
        <begin position="407"/>
        <end position="434"/>
    </location>
</feature>
<dbReference type="GO" id="GO:0032049">
    <property type="term" value="P:cardiolipin biosynthetic process"/>
    <property type="evidence" value="ECO:0007669"/>
    <property type="project" value="UniProtKB-UniRule"/>
</dbReference>
<dbReference type="Proteomes" id="UP000044136">
    <property type="component" value="Unassembled WGS sequence"/>
</dbReference>
<feature type="transmembrane region" description="Helical" evidence="12">
    <location>
        <begin position="15"/>
        <end position="37"/>
    </location>
</feature>
<dbReference type="InterPro" id="IPR027379">
    <property type="entry name" value="CLS_N"/>
</dbReference>
<evidence type="ECO:0000313" key="16">
    <source>
        <dbReference type="Proteomes" id="UP000044136"/>
    </source>
</evidence>
<dbReference type="STRING" id="1461582.BN1048_02057"/>
<sequence length="494" mass="57399">MQIPILDIYMTEASLITIITVILFLINFLLAGGLVFLERRSAQSVWAWILVLFFLPIAGFMLYMLFGRTIYRQELFKLDEDDKVGLEHLVSEQLEEITHNRLSFTNPTAEKHKKMIHMLLYNNQSFVTSNNDVTTYTDMHKKFNQMLKDIEAAKDHIHFQYYIFKLDNIGTELYRALLKKQKEGVSVRILYDDIGSRSLSLRNFDDIRHAGGLVEAFFPSKLPLINPRINNRNHRKIVVIDGKIGYIGGANVGDEYLGRDPKMGEWRDTHLRIEGNAVKSLQLRFMLDWNSHDTRNNMQHEDHYFPEISSVGQTTMQIASSGPDEDYQQIKYGYLKMIYNAKKSIHIQSPYFIPDQSMMEALRIVILSGVRVKIMIPSFPDHPFVYWATYSNVGSLMKMGAEVYMYQPGFLHQKVFVIDDEVLSIGTTNIDNRSFILNFEVNAFIYDEEEAVKQRKIFEADIKHCEMLTEEKYETRGLWIKLKEGLANLISPIL</sequence>
<evidence type="ECO:0000256" key="2">
    <source>
        <dbReference type="ARBA" id="ARBA00022475"/>
    </source>
</evidence>
<dbReference type="InterPro" id="IPR025202">
    <property type="entry name" value="PLD-like_dom"/>
</dbReference>
<evidence type="ECO:0000256" key="10">
    <source>
        <dbReference type="ARBA" id="ARBA00023209"/>
    </source>
</evidence>
<feature type="active site" evidence="12">
    <location>
        <position position="414"/>
    </location>
</feature>
<feature type="active site" evidence="12">
    <location>
        <position position="241"/>
    </location>
</feature>
<keyword evidence="7 12" id="KW-1133">Transmembrane helix</keyword>
<feature type="active site" evidence="12">
    <location>
        <position position="419"/>
    </location>
</feature>
<dbReference type="NCBIfam" id="TIGR04265">
    <property type="entry name" value="bac_cardiolipin"/>
    <property type="match status" value="1"/>
</dbReference>
<comment type="similarity">
    <text evidence="12">Belongs to the phospholipase D family. Cardiolipin synthase subfamily.</text>
</comment>
<feature type="transmembrane region" description="Helical" evidence="12">
    <location>
        <begin position="44"/>
        <end position="66"/>
    </location>
</feature>
<evidence type="ECO:0000313" key="15">
    <source>
        <dbReference type="EMBL" id="CEA03358.1"/>
    </source>
</evidence>
<feature type="active site" evidence="12">
    <location>
        <position position="234"/>
    </location>
</feature>
<dbReference type="PROSITE" id="PS50035">
    <property type="entry name" value="PLD"/>
    <property type="match status" value="2"/>
</dbReference>
<dbReference type="PANTHER" id="PTHR21248:SF22">
    <property type="entry name" value="PHOSPHOLIPASE D"/>
    <property type="match status" value="1"/>
</dbReference>
<dbReference type="OrthoDB" id="9762009at2"/>
<dbReference type="HAMAP" id="MF_01916">
    <property type="entry name" value="Cardiolipin_synth_Cls"/>
    <property type="match status" value="1"/>
</dbReference>
<keyword evidence="6" id="KW-0677">Repeat</keyword>
<dbReference type="SUPFAM" id="SSF56024">
    <property type="entry name" value="Phospholipase D/nuclease"/>
    <property type="match status" value="2"/>
</dbReference>
<dbReference type="Gene3D" id="3.30.870.10">
    <property type="entry name" value="Endonuclease Chain A"/>
    <property type="match status" value="2"/>
</dbReference>
<keyword evidence="3 12" id="KW-0444">Lipid biosynthesis</keyword>
<comment type="function">
    <text evidence="12">Catalyzes the reversible phosphatidyl group transfer from one phosphatidylglycerol molecule to another to form cardiolipin (CL) (diphosphatidylglycerol) and glycerol.</text>
</comment>
<evidence type="ECO:0000256" key="11">
    <source>
        <dbReference type="ARBA" id="ARBA00023264"/>
    </source>
</evidence>
<dbReference type="GO" id="GO:0005886">
    <property type="term" value="C:plasma membrane"/>
    <property type="evidence" value="ECO:0007669"/>
    <property type="project" value="UniProtKB-SubCell"/>
</dbReference>
<evidence type="ECO:0000256" key="8">
    <source>
        <dbReference type="ARBA" id="ARBA00023098"/>
    </source>
</evidence>
<feature type="domain" description="PLD phosphodiesterase" evidence="14">
    <location>
        <begin position="229"/>
        <end position="256"/>
    </location>
</feature>
<dbReference type="GO" id="GO:0008808">
    <property type="term" value="F:cardiolipin synthase activity"/>
    <property type="evidence" value="ECO:0007669"/>
    <property type="project" value="UniProtKB-UniRule"/>
</dbReference>
<keyword evidence="8 12" id="KW-0443">Lipid metabolism</keyword>
<dbReference type="FunFam" id="3.30.870.10:FF:000014">
    <property type="entry name" value="Cardiolipin synthase"/>
    <property type="match status" value="1"/>
</dbReference>
<keyword evidence="16" id="KW-1185">Reference proteome</keyword>
<dbReference type="HOGENOM" id="CLU_038053_1_1_9"/>
<protein>
    <recommendedName>
        <fullName evidence="12 13">Cardiolipin synthase</fullName>
        <shortName evidence="12">CL synthase</shortName>
        <ecNumber evidence="12 13">2.7.8.-</ecNumber>
    </recommendedName>
</protein>
<organism evidence="15 16">
    <name type="scientific">Jeotgalicoccus saudimassiliensis</name>
    <dbReference type="NCBI Taxonomy" id="1461582"/>
    <lineage>
        <taxon>Bacteria</taxon>
        <taxon>Bacillati</taxon>
        <taxon>Bacillota</taxon>
        <taxon>Bacilli</taxon>
        <taxon>Bacillales</taxon>
        <taxon>Staphylococcaceae</taxon>
        <taxon>Jeotgalicoccus</taxon>
    </lineage>
</organism>
<evidence type="ECO:0000256" key="1">
    <source>
        <dbReference type="ARBA" id="ARBA00004651"/>
    </source>
</evidence>
<evidence type="ECO:0000256" key="9">
    <source>
        <dbReference type="ARBA" id="ARBA00023136"/>
    </source>
</evidence>
<evidence type="ECO:0000256" key="3">
    <source>
        <dbReference type="ARBA" id="ARBA00022516"/>
    </source>
</evidence>
<dbReference type="PANTHER" id="PTHR21248">
    <property type="entry name" value="CARDIOLIPIN SYNTHASE"/>
    <property type="match status" value="1"/>
</dbReference>
<dbReference type="InterPro" id="IPR030874">
    <property type="entry name" value="Cardiolipin_synth_Firmi"/>
</dbReference>
<dbReference type="SMART" id="SM00155">
    <property type="entry name" value="PLDc"/>
    <property type="match status" value="2"/>
</dbReference>
<dbReference type="Pfam" id="PF13396">
    <property type="entry name" value="PLDc_N"/>
    <property type="match status" value="1"/>
</dbReference>
<name>A0A078M7E5_9STAP</name>
<dbReference type="CDD" id="cd09112">
    <property type="entry name" value="PLDc_CLS_2"/>
    <property type="match status" value="1"/>
</dbReference>